<evidence type="ECO:0000313" key="3">
    <source>
        <dbReference type="Proteomes" id="UP001642360"/>
    </source>
</evidence>
<feature type="compositionally biased region" description="Basic and acidic residues" evidence="1">
    <location>
        <begin position="1"/>
        <end position="17"/>
    </location>
</feature>
<dbReference type="EMBL" id="CAUOFW020002372">
    <property type="protein sequence ID" value="CAK9153302.1"/>
    <property type="molecule type" value="Genomic_DNA"/>
</dbReference>
<proteinExistence type="predicted"/>
<organism evidence="2 3">
    <name type="scientific">Ilex paraguariensis</name>
    <name type="common">yerba mate</name>
    <dbReference type="NCBI Taxonomy" id="185542"/>
    <lineage>
        <taxon>Eukaryota</taxon>
        <taxon>Viridiplantae</taxon>
        <taxon>Streptophyta</taxon>
        <taxon>Embryophyta</taxon>
        <taxon>Tracheophyta</taxon>
        <taxon>Spermatophyta</taxon>
        <taxon>Magnoliopsida</taxon>
        <taxon>eudicotyledons</taxon>
        <taxon>Gunneridae</taxon>
        <taxon>Pentapetalae</taxon>
        <taxon>asterids</taxon>
        <taxon>campanulids</taxon>
        <taxon>Aquifoliales</taxon>
        <taxon>Aquifoliaceae</taxon>
        <taxon>Ilex</taxon>
    </lineage>
</organism>
<sequence length="70" mass="7976">MDEKNSEKKTNRGRKGDLFLLPSLSTSRLVRRRDSEPRSDSSIDESMLRNLAKGKETMATHLIQEGVRTT</sequence>
<evidence type="ECO:0000313" key="2">
    <source>
        <dbReference type="EMBL" id="CAK9153302.1"/>
    </source>
</evidence>
<gene>
    <name evidence="2" type="ORF">ILEXP_LOCUS21539</name>
</gene>
<reference evidence="2 3" key="1">
    <citation type="submission" date="2024-02" db="EMBL/GenBank/DDBJ databases">
        <authorList>
            <person name="Vignale AGUSTIN F."/>
            <person name="Sosa J E."/>
            <person name="Modenutti C."/>
        </authorList>
    </citation>
    <scope>NUCLEOTIDE SEQUENCE [LARGE SCALE GENOMIC DNA]</scope>
</reference>
<protein>
    <submittedName>
        <fullName evidence="2">Uncharacterized protein</fullName>
    </submittedName>
</protein>
<feature type="non-terminal residue" evidence="2">
    <location>
        <position position="70"/>
    </location>
</feature>
<name>A0ABC8S8W6_9AQUA</name>
<dbReference type="Proteomes" id="UP001642360">
    <property type="component" value="Unassembled WGS sequence"/>
</dbReference>
<keyword evidence="3" id="KW-1185">Reference proteome</keyword>
<feature type="compositionally biased region" description="Basic and acidic residues" evidence="1">
    <location>
        <begin position="32"/>
        <end position="41"/>
    </location>
</feature>
<dbReference type="AlphaFoldDB" id="A0ABC8S8W6"/>
<feature type="region of interest" description="Disordered" evidence="1">
    <location>
        <begin position="1"/>
        <end position="70"/>
    </location>
</feature>
<accession>A0ABC8S8W6</accession>
<evidence type="ECO:0000256" key="1">
    <source>
        <dbReference type="SAM" id="MobiDB-lite"/>
    </source>
</evidence>
<comment type="caution">
    <text evidence="2">The sequence shown here is derived from an EMBL/GenBank/DDBJ whole genome shotgun (WGS) entry which is preliminary data.</text>
</comment>